<comment type="caution">
    <text evidence="1">The sequence shown here is derived from an EMBL/GenBank/DDBJ whole genome shotgun (WGS) entry which is preliminary data.</text>
</comment>
<sequence>MKSSSIIPEETSDMSVWRLIHDMGFRYKTYLYVIALRALRRHREEGRQVVYLDETWFTTRMNQSLELVDNTQPATSITNSITREGESFLVVAAGIAGGFIENSFLCFPAKNTSGDYHGEMNGELFLRWLRSNLLLSLAEPLVLVIDNAPYHSQLTEESRYPTTPTKKNYLRKWMEHRLSSCLSANRTVQSRYTRLITSSGLGAMRLSAYHPLILSSKPSSRCGVA</sequence>
<dbReference type="GO" id="GO:0003676">
    <property type="term" value="F:nucleic acid binding"/>
    <property type="evidence" value="ECO:0007669"/>
    <property type="project" value="InterPro"/>
</dbReference>
<name>A0AAE1GDH9_PETCI</name>
<protein>
    <recommendedName>
        <fullName evidence="3">Tc1-like transposase DDE domain-containing protein</fullName>
    </recommendedName>
</protein>
<dbReference type="InterPro" id="IPR036397">
    <property type="entry name" value="RNaseH_sf"/>
</dbReference>
<keyword evidence="2" id="KW-1185">Reference proteome</keyword>
<dbReference type="AlphaFoldDB" id="A0AAE1GDH9"/>
<proteinExistence type="predicted"/>
<accession>A0AAE1GDH9</accession>
<dbReference type="EMBL" id="JAWQEG010000379">
    <property type="protein sequence ID" value="KAK3890999.1"/>
    <property type="molecule type" value="Genomic_DNA"/>
</dbReference>
<gene>
    <name evidence="1" type="ORF">Pcinc_005081</name>
</gene>
<dbReference type="Gene3D" id="3.30.420.10">
    <property type="entry name" value="Ribonuclease H-like superfamily/Ribonuclease H"/>
    <property type="match status" value="1"/>
</dbReference>
<evidence type="ECO:0000313" key="2">
    <source>
        <dbReference type="Proteomes" id="UP001286313"/>
    </source>
</evidence>
<reference evidence="1" key="1">
    <citation type="submission" date="2023-10" db="EMBL/GenBank/DDBJ databases">
        <title>Genome assemblies of two species of porcelain crab, Petrolisthes cinctipes and Petrolisthes manimaculis (Anomura: Porcellanidae).</title>
        <authorList>
            <person name="Angst P."/>
        </authorList>
    </citation>
    <scope>NUCLEOTIDE SEQUENCE</scope>
    <source>
        <strain evidence="1">PB745_01</strain>
        <tissue evidence="1">Gill</tissue>
    </source>
</reference>
<dbReference type="PANTHER" id="PTHR33939:SF1">
    <property type="entry name" value="DUF4371 DOMAIN-CONTAINING PROTEIN"/>
    <property type="match status" value="1"/>
</dbReference>
<evidence type="ECO:0000313" key="1">
    <source>
        <dbReference type="EMBL" id="KAK3890999.1"/>
    </source>
</evidence>
<dbReference type="PANTHER" id="PTHR33939">
    <property type="entry name" value="PROTEIN CBG22215"/>
    <property type="match status" value="1"/>
</dbReference>
<organism evidence="1 2">
    <name type="scientific">Petrolisthes cinctipes</name>
    <name type="common">Flat porcelain crab</name>
    <dbReference type="NCBI Taxonomy" id="88211"/>
    <lineage>
        <taxon>Eukaryota</taxon>
        <taxon>Metazoa</taxon>
        <taxon>Ecdysozoa</taxon>
        <taxon>Arthropoda</taxon>
        <taxon>Crustacea</taxon>
        <taxon>Multicrustacea</taxon>
        <taxon>Malacostraca</taxon>
        <taxon>Eumalacostraca</taxon>
        <taxon>Eucarida</taxon>
        <taxon>Decapoda</taxon>
        <taxon>Pleocyemata</taxon>
        <taxon>Anomura</taxon>
        <taxon>Galatheoidea</taxon>
        <taxon>Porcellanidae</taxon>
        <taxon>Petrolisthes</taxon>
    </lineage>
</organism>
<evidence type="ECO:0008006" key="3">
    <source>
        <dbReference type="Google" id="ProtNLM"/>
    </source>
</evidence>
<dbReference type="Proteomes" id="UP001286313">
    <property type="component" value="Unassembled WGS sequence"/>
</dbReference>